<dbReference type="Proteomes" id="UP000623129">
    <property type="component" value="Unassembled WGS sequence"/>
</dbReference>
<evidence type="ECO:0000313" key="4">
    <source>
        <dbReference type="EMBL" id="KAF3334526.1"/>
    </source>
</evidence>
<accession>A0A833VD17</accession>
<evidence type="ECO:0000259" key="3">
    <source>
        <dbReference type="Pfam" id="PF07001"/>
    </source>
</evidence>
<dbReference type="Pfam" id="PF07001">
    <property type="entry name" value="BAT2_N"/>
    <property type="match status" value="1"/>
</dbReference>
<feature type="compositionally biased region" description="Basic and acidic residues" evidence="2">
    <location>
        <begin position="1265"/>
        <end position="1275"/>
    </location>
</feature>
<dbReference type="EMBL" id="SWLB01000009">
    <property type="protein sequence ID" value="KAF3334526.1"/>
    <property type="molecule type" value="Genomic_DNA"/>
</dbReference>
<keyword evidence="5" id="KW-1185">Reference proteome</keyword>
<feature type="compositionally biased region" description="Polar residues" evidence="2">
    <location>
        <begin position="219"/>
        <end position="235"/>
    </location>
</feature>
<feature type="compositionally biased region" description="Polar residues" evidence="2">
    <location>
        <begin position="160"/>
        <end position="172"/>
    </location>
</feature>
<feature type="compositionally biased region" description="Low complexity" evidence="2">
    <location>
        <begin position="62"/>
        <end position="74"/>
    </location>
</feature>
<feature type="compositionally biased region" description="Polar residues" evidence="2">
    <location>
        <begin position="910"/>
        <end position="922"/>
    </location>
</feature>
<feature type="compositionally biased region" description="Polar residues" evidence="2">
    <location>
        <begin position="244"/>
        <end position="277"/>
    </location>
</feature>
<feature type="compositionally biased region" description="Low complexity" evidence="2">
    <location>
        <begin position="423"/>
        <end position="436"/>
    </location>
</feature>
<organism evidence="4 5">
    <name type="scientific">Carex littledalei</name>
    <dbReference type="NCBI Taxonomy" id="544730"/>
    <lineage>
        <taxon>Eukaryota</taxon>
        <taxon>Viridiplantae</taxon>
        <taxon>Streptophyta</taxon>
        <taxon>Embryophyta</taxon>
        <taxon>Tracheophyta</taxon>
        <taxon>Spermatophyta</taxon>
        <taxon>Magnoliopsida</taxon>
        <taxon>Liliopsida</taxon>
        <taxon>Poales</taxon>
        <taxon>Cyperaceae</taxon>
        <taxon>Cyperoideae</taxon>
        <taxon>Cariceae</taxon>
        <taxon>Carex</taxon>
        <taxon>Carex subgen. Euthyceras</taxon>
    </lineage>
</organism>
<feature type="region of interest" description="Disordered" evidence="2">
    <location>
        <begin position="1"/>
        <end position="339"/>
    </location>
</feature>
<evidence type="ECO:0000256" key="1">
    <source>
        <dbReference type="ARBA" id="ARBA00022553"/>
    </source>
</evidence>
<feature type="compositionally biased region" description="Basic residues" evidence="2">
    <location>
        <begin position="865"/>
        <end position="877"/>
    </location>
</feature>
<feature type="compositionally biased region" description="Basic and acidic residues" evidence="2">
    <location>
        <begin position="1032"/>
        <end position="1045"/>
    </location>
</feature>
<evidence type="ECO:0000256" key="2">
    <source>
        <dbReference type="SAM" id="MobiDB-lite"/>
    </source>
</evidence>
<feature type="region of interest" description="Disordered" evidence="2">
    <location>
        <begin position="675"/>
        <end position="704"/>
    </location>
</feature>
<feature type="compositionally biased region" description="Basic and acidic residues" evidence="2">
    <location>
        <begin position="928"/>
        <end position="941"/>
    </location>
</feature>
<dbReference type="PANTHER" id="PTHR34805">
    <property type="entry name" value="PROTEIN MODIFIER OF SNC1 1"/>
    <property type="match status" value="1"/>
</dbReference>
<reference evidence="4" key="1">
    <citation type="submission" date="2020-01" db="EMBL/GenBank/DDBJ databases">
        <title>Genome sequence of Kobresia littledalei, the first chromosome-level genome in the family Cyperaceae.</title>
        <authorList>
            <person name="Qu G."/>
        </authorList>
    </citation>
    <scope>NUCLEOTIDE SEQUENCE</scope>
    <source>
        <strain evidence="4">C.B.Clarke</strain>
        <tissue evidence="4">Leaf</tissue>
    </source>
</reference>
<dbReference type="InterPro" id="IPR038808">
    <property type="entry name" value="MOS1-like"/>
</dbReference>
<dbReference type="GO" id="GO:0040029">
    <property type="term" value="P:epigenetic regulation of gene expression"/>
    <property type="evidence" value="ECO:0007669"/>
    <property type="project" value="TreeGrafter"/>
</dbReference>
<name>A0A833VD17_9POAL</name>
<feature type="compositionally biased region" description="Polar residues" evidence="2">
    <location>
        <begin position="1062"/>
        <end position="1075"/>
    </location>
</feature>
<feature type="compositionally biased region" description="Polar residues" evidence="2">
    <location>
        <begin position="846"/>
        <end position="855"/>
    </location>
</feature>
<proteinExistence type="predicted"/>
<dbReference type="PANTHER" id="PTHR34805:SF1">
    <property type="entry name" value="PROTEIN MODIFIER OF SNC1 1"/>
    <property type="match status" value="1"/>
</dbReference>
<dbReference type="OrthoDB" id="1939715at2759"/>
<feature type="compositionally biased region" description="Basic and acidic residues" evidence="2">
    <location>
        <begin position="1125"/>
        <end position="1135"/>
    </location>
</feature>
<comment type="caution">
    <text evidence="4">The sequence shown here is derived from an EMBL/GenBank/DDBJ whole genome shotgun (WGS) entry which is preliminary data.</text>
</comment>
<feature type="region of interest" description="Disordered" evidence="2">
    <location>
        <begin position="418"/>
        <end position="437"/>
    </location>
</feature>
<feature type="region of interest" description="Disordered" evidence="2">
    <location>
        <begin position="1118"/>
        <end position="1140"/>
    </location>
</feature>
<feature type="compositionally biased region" description="Basic and acidic residues" evidence="2">
    <location>
        <begin position="1220"/>
        <end position="1237"/>
    </location>
</feature>
<feature type="compositionally biased region" description="Basic and acidic residues" evidence="2">
    <location>
        <begin position="519"/>
        <end position="537"/>
    </location>
</feature>
<evidence type="ECO:0000313" key="5">
    <source>
        <dbReference type="Proteomes" id="UP000623129"/>
    </source>
</evidence>
<feature type="region of interest" description="Disordered" evidence="2">
    <location>
        <begin position="795"/>
        <end position="978"/>
    </location>
</feature>
<protein>
    <submittedName>
        <fullName evidence="4">Protein MODIFIER OF SNC1 1</fullName>
    </submittedName>
</protein>
<sequence length="1318" mass="143124">MASSTLTADRRWASSRKSGMTVLGKVPKPINLPSQRLENHGLDPNVEIVPKGTITWGNRPTSSSNAWNSSSILSPKTEASASSSPDLMGRPGSSGSSTRPSTGNTDRLLGPDPSHAWGPNSRPSSASGSFASGHLSSPNRPRSADTRPGSSHLSRFAESSGESKGFTLSSGDFPTLGSEKPAEPCRGHSSHGRPTSGMGRDARPKEAIDTLSPGHDSQVRPTSGSGEDNMTNAPNSGDFPKTTDGPQTQSVNILMTDDPSNTNWYAETPYQYPTHQYRQPHPNQPNIVLPVPPPQYDTSWRGPPPQPMQQTPEGAVWYPPGPHAPAPHGPGPYRPSGPPNNYPIDPFVYYPPPPHFRPPNAESAPRPHMPPPHNPYMMPAHPVSIPGRPGPHAPYAPVPPVSYEGGYYGPSRAGFFGIRGHNHNNNRSNYNNSNNNQQAILNQGQNQSPRSSVTGSDAAPKQYVLLKHREEEKKDEKQPELTVMNRGKDHSAELSENQQQPIVRKNTALIQKIEELNNKARSLESSHSEIKEEKPRPGEGILGTPSGVSEAGGMSSFPRTGEEVTAVRQHHAERRSNEQRRMRQRPGQVPHQVVPVKNEALLDNTATAGFDKVLSLQKEGDTGLVSDSNLPPSDPAEYEIQRALLKEKAAQRAKELQREEEERIREQKAKALAKLEELNRRATPQKEPVHRESDPSPLVSDSHLQQEPSDVIIADKHLQEVPLKSAEISGVATVTLSFGTISEVQITTGQVTHISEVPISSMKTIADAGAIAGVLGTGSGANTGTGGVVGDGTGTSSHARHHNGKQMGYKKRHNSNLNASPELRTADKMTNVGAVSENPTEPAKQTDAQVSVSESTQHKDDTIAHHRKKGNRNPKSRSKTEVMMPASVPVQSVAPGEGRPVKGLNEKIESISSTAPTSENPNSVPPEDSGKEVSKPLEVELRAGGGSNRVGPHWKAQQQRRPVRNHRTISDKSHSNETVMWAPVKHPKEENTHALDTGATVAAVKNDGEVHTGVKTKRAEIERYVPKPQLSRLEKKPDESTDIKPGEILSPPEAKTGEVDTRTINSGNSTNNFNKSTRRGGKPHTSWRQRVGPVEMHEAMFHNPTDGEKTLASDTQLVMPSPAPKDYEESNPDGRPRRHNGHKLYKATGSNYIGHGATRSEIENISVIVDGTITGMEGKSENMESGSGEVLNYNTNTRSQHWKPKSQSHGRGNVGWQKVVSDKAEPISDKCQDEDKPVTCNAPEDSGSADPRHQRGNARQYKSGTSEEREIDRDFQPVTGSYQRVNGEDGMEGGNRGATGSRYRGRGRNGHFVRRPSE</sequence>
<feature type="region of interest" description="Disordered" evidence="2">
    <location>
        <begin position="1197"/>
        <end position="1318"/>
    </location>
</feature>
<gene>
    <name evidence="4" type="ORF">FCM35_KLT21130</name>
</gene>
<feature type="compositionally biased region" description="Basic residues" evidence="2">
    <location>
        <begin position="1303"/>
        <end position="1318"/>
    </location>
</feature>
<dbReference type="InterPro" id="IPR009738">
    <property type="entry name" value="BAT2_N"/>
</dbReference>
<feature type="region of interest" description="Disordered" evidence="2">
    <location>
        <begin position="519"/>
        <end position="600"/>
    </location>
</feature>
<feature type="region of interest" description="Disordered" evidence="2">
    <location>
        <begin position="467"/>
        <end position="503"/>
    </location>
</feature>
<feature type="region of interest" description="Disordered" evidence="2">
    <location>
        <begin position="1026"/>
        <end position="1089"/>
    </location>
</feature>
<feature type="compositionally biased region" description="Basic residues" evidence="2">
    <location>
        <begin position="798"/>
        <end position="814"/>
    </location>
</feature>
<feature type="compositionally biased region" description="Low complexity" evidence="2">
    <location>
        <begin position="89"/>
        <end position="103"/>
    </location>
</feature>
<feature type="compositionally biased region" description="Basic and acidic residues" evidence="2">
    <location>
        <begin position="467"/>
        <end position="479"/>
    </location>
</feature>
<keyword evidence="1" id="KW-0597">Phosphoprotein</keyword>
<feature type="compositionally biased region" description="Low complexity" evidence="2">
    <location>
        <begin position="118"/>
        <end position="138"/>
    </location>
</feature>
<feature type="compositionally biased region" description="Basic residues" evidence="2">
    <location>
        <begin position="1076"/>
        <end position="1087"/>
    </location>
</feature>
<feature type="compositionally biased region" description="Pro residues" evidence="2">
    <location>
        <begin position="319"/>
        <end position="339"/>
    </location>
</feature>
<feature type="domain" description="BAT2 N-terminal" evidence="3">
    <location>
        <begin position="13"/>
        <end position="128"/>
    </location>
</feature>